<feature type="transmembrane region" description="Helical" evidence="5">
    <location>
        <begin position="38"/>
        <end position="61"/>
    </location>
</feature>
<evidence type="ECO:0000256" key="2">
    <source>
        <dbReference type="ARBA" id="ARBA00022692"/>
    </source>
</evidence>
<dbReference type="PANTHER" id="PTHR22950:SF349">
    <property type="entry name" value="AMINO ACID TRANSPORTER TRANSMEMBRANE DOMAIN-CONTAINING PROTEIN"/>
    <property type="match status" value="1"/>
</dbReference>
<dbReference type="PANTHER" id="PTHR22950">
    <property type="entry name" value="AMINO ACID TRANSPORTER"/>
    <property type="match status" value="1"/>
</dbReference>
<comment type="subcellular location">
    <subcellularLocation>
        <location evidence="1">Membrane</location>
        <topology evidence="1">Multi-pass membrane protein</topology>
    </subcellularLocation>
</comment>
<evidence type="ECO:0000313" key="8">
    <source>
        <dbReference type="Proteomes" id="UP001153292"/>
    </source>
</evidence>
<feature type="transmembrane region" description="Helical" evidence="5">
    <location>
        <begin position="176"/>
        <end position="193"/>
    </location>
</feature>
<keyword evidence="3 5" id="KW-1133">Transmembrane helix</keyword>
<feature type="domain" description="Amino acid transporter transmembrane" evidence="6">
    <location>
        <begin position="35"/>
        <end position="436"/>
    </location>
</feature>
<reference evidence="7" key="1">
    <citation type="submission" date="2021-12" db="EMBL/GenBank/DDBJ databases">
        <authorList>
            <person name="King R."/>
        </authorList>
    </citation>
    <scope>NUCLEOTIDE SEQUENCE</scope>
</reference>
<feature type="transmembrane region" description="Helical" evidence="5">
    <location>
        <begin position="316"/>
        <end position="337"/>
    </location>
</feature>
<dbReference type="EMBL" id="OU963918">
    <property type="protein sequence ID" value="CAH0403752.1"/>
    <property type="molecule type" value="Genomic_DNA"/>
</dbReference>
<feature type="transmembrane region" description="Helical" evidence="5">
    <location>
        <begin position="200"/>
        <end position="220"/>
    </location>
</feature>
<accession>A0ABN8B660</accession>
<evidence type="ECO:0000256" key="3">
    <source>
        <dbReference type="ARBA" id="ARBA00022989"/>
    </source>
</evidence>
<evidence type="ECO:0000256" key="1">
    <source>
        <dbReference type="ARBA" id="ARBA00004141"/>
    </source>
</evidence>
<name>A0ABN8B660_CHISP</name>
<keyword evidence="4 5" id="KW-0472">Membrane</keyword>
<keyword evidence="8" id="KW-1185">Reference proteome</keyword>
<feature type="transmembrane region" description="Helical" evidence="5">
    <location>
        <begin position="240"/>
        <end position="260"/>
    </location>
</feature>
<feature type="transmembrane region" description="Helical" evidence="5">
    <location>
        <begin position="272"/>
        <end position="296"/>
    </location>
</feature>
<evidence type="ECO:0000256" key="5">
    <source>
        <dbReference type="SAM" id="Phobius"/>
    </source>
</evidence>
<organism evidence="7 8">
    <name type="scientific">Chilo suppressalis</name>
    <name type="common">Asiatic rice borer moth</name>
    <dbReference type="NCBI Taxonomy" id="168631"/>
    <lineage>
        <taxon>Eukaryota</taxon>
        <taxon>Metazoa</taxon>
        <taxon>Ecdysozoa</taxon>
        <taxon>Arthropoda</taxon>
        <taxon>Hexapoda</taxon>
        <taxon>Insecta</taxon>
        <taxon>Pterygota</taxon>
        <taxon>Neoptera</taxon>
        <taxon>Endopterygota</taxon>
        <taxon>Lepidoptera</taxon>
        <taxon>Glossata</taxon>
        <taxon>Ditrysia</taxon>
        <taxon>Pyraloidea</taxon>
        <taxon>Crambidae</taxon>
        <taxon>Crambinae</taxon>
        <taxon>Chilo</taxon>
    </lineage>
</organism>
<protein>
    <recommendedName>
        <fullName evidence="6">Amino acid transporter transmembrane domain-containing protein</fullName>
    </recommendedName>
</protein>
<sequence>MSQPRARRPDFKVIARNEAEENAYDYVSQRTNVKHTSVFGSVAHIVKGALGGGILGGHVAYLKGGLYVSLFLNVFFGFYMGYCLHLLVQSAQILYKRTQIPSMSYPDVGEASVACFPNPKVAKLSKLFRYIIDVVIIVDLYGACACYQLIIAKSIKQLVEDVERTDMEGVNGHPHLKVYLAAMIIPMVLICLITHLKWLAPFSVVANFVVLLAMFATIYYSMQVNPGFANLKSHSDYYETLEFTGMIVFSMSCAGIVIPIENNMAEPKKFPLALFYGMFLIVLGTIMVSFFGYVGYLDKSESPITVNFPMTTFPKILKGLIAVMIYVTHALNFWPPFNLCFYYLQKCHPENKVFFWELVYRAIFVIVIAIVAIVFPNINSLMGFLGSVCLSNMAFIWPCLINILVLYERPGFGKYRWRLWRNLVMIAVGIFLLICGGLVNVNEMISVFIQANL</sequence>
<evidence type="ECO:0000259" key="6">
    <source>
        <dbReference type="Pfam" id="PF01490"/>
    </source>
</evidence>
<feature type="transmembrane region" description="Helical" evidence="5">
    <location>
        <begin position="358"/>
        <end position="378"/>
    </location>
</feature>
<evidence type="ECO:0000256" key="4">
    <source>
        <dbReference type="ARBA" id="ARBA00023136"/>
    </source>
</evidence>
<feature type="transmembrane region" description="Helical" evidence="5">
    <location>
        <begin position="67"/>
        <end position="88"/>
    </location>
</feature>
<feature type="transmembrane region" description="Helical" evidence="5">
    <location>
        <begin position="384"/>
        <end position="407"/>
    </location>
</feature>
<keyword evidence="2 5" id="KW-0812">Transmembrane</keyword>
<dbReference type="Proteomes" id="UP001153292">
    <property type="component" value="Chromosome 25"/>
</dbReference>
<dbReference type="InterPro" id="IPR013057">
    <property type="entry name" value="AA_transpt_TM"/>
</dbReference>
<feature type="transmembrane region" description="Helical" evidence="5">
    <location>
        <begin position="419"/>
        <end position="439"/>
    </location>
</feature>
<evidence type="ECO:0000313" key="7">
    <source>
        <dbReference type="EMBL" id="CAH0403752.1"/>
    </source>
</evidence>
<proteinExistence type="predicted"/>
<dbReference type="Pfam" id="PF01490">
    <property type="entry name" value="Aa_trans"/>
    <property type="match status" value="1"/>
</dbReference>
<gene>
    <name evidence="7" type="ORF">CHILSU_LOCUS7038</name>
</gene>
<feature type="transmembrane region" description="Helical" evidence="5">
    <location>
        <begin position="130"/>
        <end position="150"/>
    </location>
</feature>